<evidence type="ECO:0000313" key="6">
    <source>
        <dbReference type="EMBL" id="GAA0749376.1"/>
    </source>
</evidence>
<feature type="transmembrane region" description="Helical" evidence="4">
    <location>
        <begin position="284"/>
        <end position="303"/>
    </location>
</feature>
<feature type="domain" description="Major facilitator superfamily (MFS) profile" evidence="5">
    <location>
        <begin position="137"/>
        <end position="384"/>
    </location>
</feature>
<dbReference type="InterPro" id="IPR052714">
    <property type="entry name" value="MFS_Exporter"/>
</dbReference>
<keyword evidence="1 4" id="KW-0812">Transmembrane</keyword>
<dbReference type="NCBIfam" id="NF009048">
    <property type="entry name" value="PRK12382.1"/>
    <property type="match status" value="1"/>
</dbReference>
<dbReference type="InterPro" id="IPR036259">
    <property type="entry name" value="MFS_trans_sf"/>
</dbReference>
<dbReference type="EMBL" id="BAAAEW010000008">
    <property type="protein sequence ID" value="GAA0749376.1"/>
    <property type="molecule type" value="Genomic_DNA"/>
</dbReference>
<feature type="transmembrane region" description="Helical" evidence="4">
    <location>
        <begin position="130"/>
        <end position="151"/>
    </location>
</feature>
<dbReference type="Proteomes" id="UP001500279">
    <property type="component" value="Unassembled WGS sequence"/>
</dbReference>
<feature type="transmembrane region" description="Helical" evidence="4">
    <location>
        <begin position="230"/>
        <end position="249"/>
    </location>
</feature>
<evidence type="ECO:0000259" key="5">
    <source>
        <dbReference type="PROSITE" id="PS50850"/>
    </source>
</evidence>
<evidence type="ECO:0000256" key="1">
    <source>
        <dbReference type="ARBA" id="ARBA00022692"/>
    </source>
</evidence>
<dbReference type="PROSITE" id="PS50850">
    <property type="entry name" value="MFS"/>
    <property type="match status" value="1"/>
</dbReference>
<keyword evidence="7" id="KW-1185">Reference proteome</keyword>
<dbReference type="PANTHER" id="PTHR23531">
    <property type="entry name" value="QUINOLENE RESISTANCE PROTEIN NORA"/>
    <property type="match status" value="1"/>
</dbReference>
<feature type="transmembrane region" description="Helical" evidence="4">
    <location>
        <begin position="92"/>
        <end position="118"/>
    </location>
</feature>
<dbReference type="InterPro" id="IPR020846">
    <property type="entry name" value="MFS_dom"/>
</dbReference>
<feature type="transmembrane region" description="Helical" evidence="4">
    <location>
        <begin position="157"/>
        <end position="178"/>
    </location>
</feature>
<keyword evidence="2 4" id="KW-1133">Transmembrane helix</keyword>
<gene>
    <name evidence="6" type="ORF">GCM10009107_20010</name>
</gene>
<reference evidence="6 7" key="1">
    <citation type="journal article" date="2019" name="Int. J. Syst. Evol. Microbiol.">
        <title>The Global Catalogue of Microorganisms (GCM) 10K type strain sequencing project: providing services to taxonomists for standard genome sequencing and annotation.</title>
        <authorList>
            <consortium name="The Broad Institute Genomics Platform"/>
            <consortium name="The Broad Institute Genome Sequencing Center for Infectious Disease"/>
            <person name="Wu L."/>
            <person name="Ma J."/>
        </authorList>
    </citation>
    <scope>NUCLEOTIDE SEQUENCE [LARGE SCALE GENOMIC DNA]</scope>
    <source>
        <strain evidence="6 7">JCM 15503</strain>
    </source>
</reference>
<keyword evidence="3 4" id="KW-0472">Membrane</keyword>
<accession>A0ABN1JYF5</accession>
<organism evidence="6 7">
    <name type="scientific">Ideonella azotifigens</name>
    <dbReference type="NCBI Taxonomy" id="513160"/>
    <lineage>
        <taxon>Bacteria</taxon>
        <taxon>Pseudomonadati</taxon>
        <taxon>Pseudomonadota</taxon>
        <taxon>Betaproteobacteria</taxon>
        <taxon>Burkholderiales</taxon>
        <taxon>Sphaerotilaceae</taxon>
        <taxon>Ideonella</taxon>
    </lineage>
</organism>
<name>A0ABN1JYF5_9BURK</name>
<protein>
    <submittedName>
        <fullName evidence="6">MFS transporter</fullName>
    </submittedName>
</protein>
<evidence type="ECO:0000256" key="3">
    <source>
        <dbReference type="ARBA" id="ARBA00023136"/>
    </source>
</evidence>
<feature type="transmembrane region" description="Helical" evidence="4">
    <location>
        <begin position="344"/>
        <end position="368"/>
    </location>
</feature>
<dbReference type="InterPro" id="IPR011701">
    <property type="entry name" value="MFS"/>
</dbReference>
<dbReference type="Pfam" id="PF07690">
    <property type="entry name" value="MFS_1"/>
    <property type="match status" value="2"/>
</dbReference>
<feature type="transmembrane region" description="Helical" evidence="4">
    <location>
        <begin position="58"/>
        <end position="80"/>
    </location>
</feature>
<feature type="transmembrane region" description="Helical" evidence="4">
    <location>
        <begin position="261"/>
        <end position="278"/>
    </location>
</feature>
<dbReference type="PANTHER" id="PTHR23531:SF1">
    <property type="entry name" value="QUINOLENE RESISTANCE PROTEIN NORA"/>
    <property type="match status" value="1"/>
</dbReference>
<proteinExistence type="predicted"/>
<dbReference type="Gene3D" id="1.20.1250.20">
    <property type="entry name" value="MFS general substrate transporter like domains"/>
    <property type="match status" value="1"/>
</dbReference>
<evidence type="ECO:0000256" key="4">
    <source>
        <dbReference type="SAM" id="Phobius"/>
    </source>
</evidence>
<evidence type="ECO:0000256" key="2">
    <source>
        <dbReference type="ARBA" id="ARBA00022989"/>
    </source>
</evidence>
<feature type="transmembrane region" description="Helical" evidence="4">
    <location>
        <begin position="198"/>
        <end position="224"/>
    </location>
</feature>
<feature type="transmembrane region" description="Helical" evidence="4">
    <location>
        <begin position="26"/>
        <end position="46"/>
    </location>
</feature>
<feature type="transmembrane region" description="Helical" evidence="4">
    <location>
        <begin position="315"/>
        <end position="338"/>
    </location>
</feature>
<sequence length="384" mass="39444">MGCVFAVFLVTGAALPALPLHIHGDLGFSVFAVGLVAGAQFAAALLCRLRSGTVSDRLGSKFAVVAGAVMAALAGLLYLASTMTTGDPAWSIAILLAGRVLLGGAESFIMIGAQSWCLALAGPGQVGKMIAWIGTAMFVALALGAPLGSFLYSRLGFASIGWATLLGAVATWLLVVFVPATRPATQSRGTARQVLKAVWIPGLAMAFSSVGYGITTAFAVLLFVQNGWQPAWLSFTAFAIALVVARVFFGPLPDRLGGSRTAMIFIVIHSAGLALIWLSPYAWLAFAGSAMAGFGYALVYPGLGMEAVSRAPTEARGLAMGVYTAFIDLALGLFAPLLGLLANVIGVAQIFLIAALLALCAVPIAAWLGAHPARGGTASLTRKK</sequence>
<comment type="caution">
    <text evidence="6">The sequence shown here is derived from an EMBL/GenBank/DDBJ whole genome shotgun (WGS) entry which is preliminary data.</text>
</comment>
<dbReference type="SUPFAM" id="SSF103473">
    <property type="entry name" value="MFS general substrate transporter"/>
    <property type="match status" value="1"/>
</dbReference>
<evidence type="ECO:0000313" key="7">
    <source>
        <dbReference type="Proteomes" id="UP001500279"/>
    </source>
</evidence>